<proteinExistence type="predicted"/>
<feature type="compositionally biased region" description="Pro residues" evidence="1">
    <location>
        <begin position="466"/>
        <end position="477"/>
    </location>
</feature>
<dbReference type="Pfam" id="PF09713">
    <property type="entry name" value="A_thal_3526"/>
    <property type="match status" value="1"/>
</dbReference>
<dbReference type="InterPro" id="IPR006476">
    <property type="entry name" value="CHP01589_pln"/>
</dbReference>
<dbReference type="Proteomes" id="UP000824469">
    <property type="component" value="Unassembled WGS sequence"/>
</dbReference>
<reference evidence="2 3" key="1">
    <citation type="journal article" date="2021" name="Nat. Plants">
        <title>The Taxus genome provides insights into paclitaxel biosynthesis.</title>
        <authorList>
            <person name="Xiong X."/>
            <person name="Gou J."/>
            <person name="Liao Q."/>
            <person name="Li Y."/>
            <person name="Zhou Q."/>
            <person name="Bi G."/>
            <person name="Li C."/>
            <person name="Du R."/>
            <person name="Wang X."/>
            <person name="Sun T."/>
            <person name="Guo L."/>
            <person name="Liang H."/>
            <person name="Lu P."/>
            <person name="Wu Y."/>
            <person name="Zhang Z."/>
            <person name="Ro D.K."/>
            <person name="Shang Y."/>
            <person name="Huang S."/>
            <person name="Yan J."/>
        </authorList>
    </citation>
    <scope>NUCLEOTIDE SEQUENCE [LARGE SCALE GENOMIC DNA]</scope>
    <source>
        <strain evidence="2">Ta-2019</strain>
    </source>
</reference>
<feature type="compositionally biased region" description="Polar residues" evidence="1">
    <location>
        <begin position="515"/>
        <end position="532"/>
    </location>
</feature>
<dbReference type="PANTHER" id="PTHR31871:SF61">
    <property type="entry name" value="OS06G0705300 PROTEIN"/>
    <property type="match status" value="1"/>
</dbReference>
<dbReference type="NCBIfam" id="TIGR01589">
    <property type="entry name" value="A_thal_3526"/>
    <property type="match status" value="1"/>
</dbReference>
<comment type="caution">
    <text evidence="2">The sequence shown here is derived from an EMBL/GenBank/DDBJ whole genome shotgun (WGS) entry which is preliminary data.</text>
</comment>
<evidence type="ECO:0000313" key="3">
    <source>
        <dbReference type="Proteomes" id="UP000824469"/>
    </source>
</evidence>
<dbReference type="OMA" id="CIKSYMT"/>
<dbReference type="AlphaFoldDB" id="A0AA38CQB4"/>
<keyword evidence="3" id="KW-1185">Reference proteome</keyword>
<feature type="region of interest" description="Disordered" evidence="1">
    <location>
        <begin position="551"/>
        <end position="586"/>
    </location>
</feature>
<feature type="compositionally biased region" description="Low complexity" evidence="1">
    <location>
        <begin position="489"/>
        <end position="507"/>
    </location>
</feature>
<gene>
    <name evidence="2" type="ORF">KI387_012287</name>
</gene>
<accession>A0AA38CQB4</accession>
<organism evidence="2 3">
    <name type="scientific">Taxus chinensis</name>
    <name type="common">Chinese yew</name>
    <name type="synonym">Taxus wallichiana var. chinensis</name>
    <dbReference type="NCBI Taxonomy" id="29808"/>
    <lineage>
        <taxon>Eukaryota</taxon>
        <taxon>Viridiplantae</taxon>
        <taxon>Streptophyta</taxon>
        <taxon>Embryophyta</taxon>
        <taxon>Tracheophyta</taxon>
        <taxon>Spermatophyta</taxon>
        <taxon>Pinopsida</taxon>
        <taxon>Pinidae</taxon>
        <taxon>Conifers II</taxon>
        <taxon>Cupressales</taxon>
        <taxon>Taxaceae</taxon>
        <taxon>Taxus</taxon>
    </lineage>
</organism>
<evidence type="ECO:0000313" key="2">
    <source>
        <dbReference type="EMBL" id="KAH9300704.1"/>
    </source>
</evidence>
<dbReference type="PANTHER" id="PTHR31871">
    <property type="entry name" value="OS02G0137100 PROTEIN"/>
    <property type="match status" value="1"/>
</dbReference>
<dbReference type="EMBL" id="JAHRHJ020000009">
    <property type="protein sequence ID" value="KAH9300704.1"/>
    <property type="molecule type" value="Genomic_DNA"/>
</dbReference>
<evidence type="ECO:0000256" key="1">
    <source>
        <dbReference type="SAM" id="MobiDB-lite"/>
    </source>
</evidence>
<sequence>MTDPSSLSWSDHYDLAYSGMQKSVPQEEFKAINGSLEVQRNEIERQQLESQNQHAMVFHQTAEQREGDPDVWQQSGLGQLHDYKSESSLQDHEPLTDAVGEAKQVTWGNIMQVKHFVETCIKSYMTKNEVVEALATHAKIPPCVTHHVWQRLEKENHDFFTRYYIWLKVKEQILLFNDLLEKQHQVMAMESALDFQQLQLQTNMQPSVGSTDLANQLTQHSIHSSHGHLGADSKVERVMEGPNPMDSSLFDSSSMSNMDFNQGSEMLSNEPYFSNPSMPSGTPYTTLNVLDLNGNGFLHMGSFEGMPGPSGQSSINRSMSDLSTVFQRNQGSFSGPSFLSSSMDAFMSNPSQNTGESRTVGPVTEPVYDTYGDKALDHRIQDYSLLARSKLAPTQPVLSKSKTDPLADGWNVVGSKKSLGAKPSVEVPPPSSSPLSSRDEPRLVPPNPSVSIPSKPSQSQVSSDPQLPPPRPSPPTGPRKRSRLRSQNSSSPRGHPSASSSSGPSWSLNPWGKGISSSSCRGSPTPALQTIAVSPPPSWGIMVLLKMQYPNHDNWQVDPPSTEPNSGAFIPPQDDPPPPPSAAMCA</sequence>
<feature type="compositionally biased region" description="Polar residues" evidence="1">
    <location>
        <begin position="449"/>
        <end position="461"/>
    </location>
</feature>
<feature type="compositionally biased region" description="Pro residues" evidence="1">
    <location>
        <begin position="573"/>
        <end position="586"/>
    </location>
</feature>
<name>A0AA38CQB4_TAXCH</name>
<protein>
    <submittedName>
        <fullName evidence="2">Uncharacterized protein</fullName>
    </submittedName>
</protein>
<feature type="region of interest" description="Disordered" evidence="1">
    <location>
        <begin position="416"/>
        <end position="535"/>
    </location>
</feature>